<evidence type="ECO:0000256" key="1">
    <source>
        <dbReference type="SAM" id="SignalP"/>
    </source>
</evidence>
<comment type="caution">
    <text evidence="2">The sequence shown here is derived from an EMBL/GenBank/DDBJ whole genome shotgun (WGS) entry which is preliminary data.</text>
</comment>
<dbReference type="Proteomes" id="UP000244089">
    <property type="component" value="Unassembled WGS sequence"/>
</dbReference>
<dbReference type="AlphaFoldDB" id="A0A2T5RJ33"/>
<feature type="signal peptide" evidence="1">
    <location>
        <begin position="1"/>
        <end position="26"/>
    </location>
</feature>
<proteinExistence type="predicted"/>
<evidence type="ECO:0000313" key="3">
    <source>
        <dbReference type="Proteomes" id="UP000244089"/>
    </source>
</evidence>
<gene>
    <name evidence="2" type="ORF">C8C76_11614</name>
</gene>
<feature type="chain" id="PRO_5039652486" description="Outer membrane protein with beta-barrel domain" evidence="1">
    <location>
        <begin position="27"/>
        <end position="188"/>
    </location>
</feature>
<protein>
    <recommendedName>
        <fullName evidence="4">Outer membrane protein with beta-barrel domain</fullName>
    </recommendedName>
</protein>
<organism evidence="2 3">
    <name type="scientific">Halanaerobium saccharolyticum</name>
    <dbReference type="NCBI Taxonomy" id="43595"/>
    <lineage>
        <taxon>Bacteria</taxon>
        <taxon>Bacillati</taxon>
        <taxon>Bacillota</taxon>
        <taxon>Clostridia</taxon>
        <taxon>Halanaerobiales</taxon>
        <taxon>Halanaerobiaceae</taxon>
        <taxon>Halanaerobium</taxon>
    </lineage>
</organism>
<accession>A0A2T5RJ33</accession>
<evidence type="ECO:0000313" key="2">
    <source>
        <dbReference type="EMBL" id="PTV98485.1"/>
    </source>
</evidence>
<dbReference type="EMBL" id="QAXS01000016">
    <property type="protein sequence ID" value="PTV98485.1"/>
    <property type="molecule type" value="Genomic_DNA"/>
</dbReference>
<dbReference type="RefSeq" id="WP_108140261.1">
    <property type="nucleotide sequence ID" value="NZ_QAXS01000016.1"/>
</dbReference>
<reference evidence="2 3" key="1">
    <citation type="submission" date="2018-04" db="EMBL/GenBank/DDBJ databases">
        <title>Subsurface microbial communities from deep shales in Ohio and West Virginia, USA.</title>
        <authorList>
            <person name="Wrighton K."/>
        </authorList>
    </citation>
    <scope>NUCLEOTIDE SEQUENCE [LARGE SCALE GENOMIC DNA]</scope>
    <source>
        <strain evidence="2 3">WC1</strain>
    </source>
</reference>
<sequence length="188" mass="21024">MTNKKSLISSMTILMLILLISVSAAAQEIDNPEAQEIDREMQDRIELIQASQSLTAQQTNKSAAGVSLYLTTFHSGEKELNLGGKFESDFFQNDRYQGINLAYVIEGIYLEDEDINLAGFLSIKATLNDKLFSPYFGVGAEFMGKADYQGFVGLNLNDNFFVETKFINDKDELDNGDFYSSVGFKLNF</sequence>
<name>A0A2T5RJ33_9FIRM</name>
<evidence type="ECO:0008006" key="4">
    <source>
        <dbReference type="Google" id="ProtNLM"/>
    </source>
</evidence>
<keyword evidence="1" id="KW-0732">Signal</keyword>
<dbReference type="OrthoDB" id="9920536at2"/>